<organism evidence="2 3">
    <name type="scientific">Lysobacter enzymogenes</name>
    <dbReference type="NCBI Taxonomy" id="69"/>
    <lineage>
        <taxon>Bacteria</taxon>
        <taxon>Pseudomonadati</taxon>
        <taxon>Pseudomonadota</taxon>
        <taxon>Gammaproteobacteria</taxon>
        <taxon>Lysobacterales</taxon>
        <taxon>Lysobacteraceae</taxon>
        <taxon>Lysobacter</taxon>
    </lineage>
</organism>
<dbReference type="EMBL" id="RCTY01000048">
    <property type="protein sequence ID" value="ROU05110.1"/>
    <property type="molecule type" value="Genomic_DNA"/>
</dbReference>
<feature type="transmembrane region" description="Helical" evidence="1">
    <location>
        <begin position="37"/>
        <end position="59"/>
    </location>
</feature>
<keyword evidence="1" id="KW-0812">Transmembrane</keyword>
<reference evidence="2 3" key="1">
    <citation type="submission" date="2018-10" db="EMBL/GenBank/DDBJ databases">
        <title>The genome of Lysobacter enzymogenes OH11.</title>
        <authorList>
            <person name="Liu F."/>
            <person name="Zhao Y."/>
            <person name="Qian G."/>
            <person name="Chen Y."/>
            <person name="Xu H."/>
        </authorList>
    </citation>
    <scope>NUCLEOTIDE SEQUENCE [LARGE SCALE GENOMIC DNA]</scope>
    <source>
        <strain evidence="2 3">OH11</strain>
    </source>
</reference>
<dbReference type="AlphaFoldDB" id="A0A3N2RCA8"/>
<feature type="transmembrane region" description="Helical" evidence="1">
    <location>
        <begin position="106"/>
        <end position="125"/>
    </location>
</feature>
<evidence type="ECO:0000256" key="1">
    <source>
        <dbReference type="SAM" id="Phobius"/>
    </source>
</evidence>
<protein>
    <submittedName>
        <fullName evidence="2">Uncharacterized protein</fullName>
    </submittedName>
</protein>
<evidence type="ECO:0000313" key="2">
    <source>
        <dbReference type="EMBL" id="ROU05110.1"/>
    </source>
</evidence>
<name>A0A3N2RCA8_LYSEN</name>
<sequence length="153" mass="15628">MKNAIFAIVGALVGLAIQAAGMQLTLAALLTGWGGPFSSGGLFAALTLLLFLLPTGVCAGAVARRYLFLVPALLLLAVGWDMYLGISGDVVDTIAGHLDVLDLVDGLTLFLWAGMALAVGIVQGCRLSWWAWPKSAAEPAGKPAAKPAAKPAG</sequence>
<dbReference type="RefSeq" id="WP_123649071.1">
    <property type="nucleotide sequence ID" value="NZ_RCTY01000048.1"/>
</dbReference>
<dbReference type="Proteomes" id="UP000275910">
    <property type="component" value="Unassembled WGS sequence"/>
</dbReference>
<evidence type="ECO:0000313" key="3">
    <source>
        <dbReference type="Proteomes" id="UP000275910"/>
    </source>
</evidence>
<gene>
    <name evidence="2" type="ORF">D9T17_19935</name>
</gene>
<keyword evidence="1" id="KW-0472">Membrane</keyword>
<feature type="transmembrane region" description="Helical" evidence="1">
    <location>
        <begin position="66"/>
        <end position="86"/>
    </location>
</feature>
<comment type="caution">
    <text evidence="2">The sequence shown here is derived from an EMBL/GenBank/DDBJ whole genome shotgun (WGS) entry which is preliminary data.</text>
</comment>
<keyword evidence="1" id="KW-1133">Transmembrane helix</keyword>
<proteinExistence type="predicted"/>
<accession>A0A3N2RCA8</accession>